<keyword evidence="2" id="KW-1185">Reference proteome</keyword>
<evidence type="ECO:0000313" key="2">
    <source>
        <dbReference type="Proteomes" id="UP001430953"/>
    </source>
</evidence>
<gene>
    <name evidence="1" type="ORF">PUN28_008596</name>
</gene>
<dbReference type="Proteomes" id="UP001430953">
    <property type="component" value="Unassembled WGS sequence"/>
</dbReference>
<organism evidence="1 2">
    <name type="scientific">Cardiocondyla obscurior</name>
    <dbReference type="NCBI Taxonomy" id="286306"/>
    <lineage>
        <taxon>Eukaryota</taxon>
        <taxon>Metazoa</taxon>
        <taxon>Ecdysozoa</taxon>
        <taxon>Arthropoda</taxon>
        <taxon>Hexapoda</taxon>
        <taxon>Insecta</taxon>
        <taxon>Pterygota</taxon>
        <taxon>Neoptera</taxon>
        <taxon>Endopterygota</taxon>
        <taxon>Hymenoptera</taxon>
        <taxon>Apocrita</taxon>
        <taxon>Aculeata</taxon>
        <taxon>Formicoidea</taxon>
        <taxon>Formicidae</taxon>
        <taxon>Myrmicinae</taxon>
        <taxon>Cardiocondyla</taxon>
    </lineage>
</organism>
<comment type="caution">
    <text evidence="1">The sequence shown here is derived from an EMBL/GenBank/DDBJ whole genome shotgun (WGS) entry which is preliminary data.</text>
</comment>
<protein>
    <submittedName>
        <fullName evidence="1">Uncharacterized protein</fullName>
    </submittedName>
</protein>
<name>A0AAW2G095_9HYME</name>
<sequence>MWQEVSFNRCCCPRITDITLTTIKIKSANFRSRSRRPANGEREKVRGNYSEILITLRHSSPSANRSGDRFSHGRASSFFFFLFFSFSANRVKGRYLFARLLWV</sequence>
<proteinExistence type="predicted"/>
<dbReference type="EMBL" id="JADYXP020000007">
    <property type="protein sequence ID" value="KAL0120978.1"/>
    <property type="molecule type" value="Genomic_DNA"/>
</dbReference>
<accession>A0AAW2G095</accession>
<reference evidence="1 2" key="1">
    <citation type="submission" date="2023-03" db="EMBL/GenBank/DDBJ databases">
        <title>High recombination rates correlate with genetic variation in Cardiocondyla obscurior ants.</title>
        <authorList>
            <person name="Errbii M."/>
        </authorList>
    </citation>
    <scope>NUCLEOTIDE SEQUENCE [LARGE SCALE GENOMIC DNA]</scope>
    <source>
        <strain evidence="1">Alpha-2009</strain>
        <tissue evidence="1">Whole body</tissue>
    </source>
</reference>
<evidence type="ECO:0000313" key="1">
    <source>
        <dbReference type="EMBL" id="KAL0120978.1"/>
    </source>
</evidence>
<dbReference type="AlphaFoldDB" id="A0AAW2G095"/>